<dbReference type="EMBL" id="KZ824933">
    <property type="protein sequence ID" value="RAH75386.1"/>
    <property type="molecule type" value="Genomic_DNA"/>
</dbReference>
<protein>
    <submittedName>
        <fullName evidence="1">Uncharacterized protein</fullName>
    </submittedName>
</protein>
<evidence type="ECO:0000313" key="2">
    <source>
        <dbReference type="Proteomes" id="UP000249661"/>
    </source>
</evidence>
<reference evidence="1" key="1">
    <citation type="submission" date="2018-02" db="EMBL/GenBank/DDBJ databases">
        <title>The genomes of Aspergillus section Nigri reveals drivers in fungal speciation.</title>
        <authorList>
            <consortium name="DOE Joint Genome Institute"/>
            <person name="Vesth T.C."/>
            <person name="Nybo J."/>
            <person name="Theobald S."/>
            <person name="Brandl J."/>
            <person name="Frisvad J.C."/>
            <person name="Nielsen K.F."/>
            <person name="Lyhne E.K."/>
            <person name="Kogle M.E."/>
            <person name="Kuo A."/>
            <person name="Riley R."/>
            <person name="Clum A."/>
            <person name="Nolan M."/>
            <person name="Lipzen A."/>
            <person name="Salamov A."/>
            <person name="Henrissat B."/>
            <person name="Wiebenga A."/>
            <person name="De vries R.P."/>
            <person name="Grigoriev I.V."/>
            <person name="Mortensen U.H."/>
            <person name="Andersen M.R."/>
            <person name="Baker S.E."/>
        </authorList>
    </citation>
    <scope>NUCLEOTIDE SEQUENCE</scope>
    <source>
        <strain evidence="1">CBS 121060</strain>
    </source>
</reference>
<gene>
    <name evidence="1" type="ORF">BO66DRAFT_416678</name>
</gene>
<sequence length="634" mass="69459">MEEPLRPNKADFNRGLRESYQQWSSYITPPPPNLPSLLPQECLNLKGLLQRTPSFLGCGLFPEDTQIPLSLLEIESREGQYTLVTSCRSIWRTSTNPEQCPLPPKAMPARLVVGVQSSLAVHLSDSAPLAAWPGTQDQPDQDEGSYLAVLFLAWAYILSARWAEIMARVSGSSIRRAPHDHYPAAIELGYNTDADETNWGRSILSGTSGRSPRTAEYNHRPYLSPWSVNLTKTSRIAITDHQPRVPKPTQPPPPSSHTTLEYLTRFSTHHRLHAQTSAALAAALYIPFLQGKGKAIPPSTPGQPLPLYPPPLPTPTQTQANENPNPIATHALLPYYMTLSTSPWGICSLLHSTFFNRDIECNVVSAWLNPAFAIIDPLLHASNLPALLRVLARRAPQLGGLWVGAFIVNVAGSILRDVRNGMAALDLDAAAWTGGDVSFLTARTEVSEGGIVRREDECRLLFLTSHEGEGEGVAWSRAPVHPWKPLGVTVLGEAEMQVRMHASCGCHCLEYRGWRWGLVDGGEIEDAGVGLVGDCRVESGGCDVLDQRQFELLDPEALGSEALSEVATRGIFGWLRSRGYPASERAIYQHEWVDLASSDDEHEQGQEVEDVASGASEGRIGSRGVIHEWLGDCV</sequence>
<dbReference type="Proteomes" id="UP000249661">
    <property type="component" value="Unassembled WGS sequence"/>
</dbReference>
<proteinExistence type="predicted"/>
<evidence type="ECO:0000313" key="1">
    <source>
        <dbReference type="EMBL" id="RAH75386.1"/>
    </source>
</evidence>
<accession>A0ACD1HPA8</accession>
<keyword evidence="2" id="KW-1185">Reference proteome</keyword>
<name>A0ACD1HPA8_9EURO</name>
<organism evidence="1 2">
    <name type="scientific">Aspergillus aculeatinus CBS 121060</name>
    <dbReference type="NCBI Taxonomy" id="1448322"/>
    <lineage>
        <taxon>Eukaryota</taxon>
        <taxon>Fungi</taxon>
        <taxon>Dikarya</taxon>
        <taxon>Ascomycota</taxon>
        <taxon>Pezizomycotina</taxon>
        <taxon>Eurotiomycetes</taxon>
        <taxon>Eurotiomycetidae</taxon>
        <taxon>Eurotiales</taxon>
        <taxon>Aspergillaceae</taxon>
        <taxon>Aspergillus</taxon>
        <taxon>Aspergillus subgen. Circumdati</taxon>
    </lineage>
</organism>